<dbReference type="HOGENOM" id="CLU_024863_0_0_9"/>
<keyword evidence="9" id="KW-0411">Iron-sulfur</keyword>
<dbReference type="KEGG" id="pms:KNP414_06835"/>
<keyword evidence="6" id="KW-0949">S-adenosyl-L-methionine</keyword>
<dbReference type="InterPro" id="IPR000878">
    <property type="entry name" value="4pyrrol_Mease"/>
</dbReference>
<dbReference type="InterPro" id="IPR006363">
    <property type="entry name" value="Cbl_synth_CobJ/CibH_dom"/>
</dbReference>
<protein>
    <submittedName>
        <fullName evidence="13">Precorrin-3 methylase</fullName>
    </submittedName>
</protein>
<keyword evidence="2" id="KW-0004">4Fe-4S</keyword>
<dbReference type="InterPro" id="IPR006066">
    <property type="entry name" value="NO2/SO3_Rdtase_FeS/sirohaem_BS"/>
</dbReference>
<dbReference type="NCBIfam" id="TIGR01466">
    <property type="entry name" value="cobJ_cbiH"/>
    <property type="match status" value="1"/>
</dbReference>
<keyword evidence="4 13" id="KW-0489">Methyltransferase</keyword>
<dbReference type="Gene3D" id="3.40.1010.10">
    <property type="entry name" value="Cobalt-precorrin-4 Transmethylase, Domain 1"/>
    <property type="match status" value="1"/>
</dbReference>
<evidence type="ECO:0000256" key="5">
    <source>
        <dbReference type="ARBA" id="ARBA00022679"/>
    </source>
</evidence>
<sequence length="631" mass="67157">MKGKLLIIGFGPGSFEHITQRAREAIQESDVVIGYNTYVDLIRGLLSDQQVVRTGMTEEVSRAQEAVRQAEAGLKVAVISSGDAGVYGMAGLVYEVLMERGWRKETGVEVEVIPGISAINSTASLLGAPVMHDACTISLSDHLTPWELIIRRVEAAAAADFVIALYNPRSGRRTRQIVETQKMLLKYRSPDTPVGIVKSAYRDRQEIEVTTLEAMLEHDIGMLTTVIIGNSTTVVYDGLMITPRGYQRKYTLGADVQPLRPHERLRQEAEPWSLEATAAGGAAAQQASERASWPVGDEDDGWEADEAAGGAAAQQASERAWLVGDEDDGWEAEEAAGGAAHDAAVLRAAVRPAGGSAAPVGDSPAAAAAGVPASSAAAAGGAGPLALALEALGRVSGLGAAPAAAGAAAAAKLFRQEAILEFAVSPGLAEKRITSAQMMLLAEVVGEKGSMEYTPHHQLLIRLKTADPDSVTKRLRAAGLLLAPVGDVVQLKACDFCNMDKGDSVPYLEQIHGKLGGMKVPKELKIGFNGCGMACYGAVKEDIGIVYRREKFDLFLGGKTVGRNAHPGVPVAEGIEPDRLIETIERIVRGYADKGHPNERFHKYFARVKEVEGFKYREPAAFEIENALCGD</sequence>
<gene>
    <name evidence="13" type="ordered locus">KNP414_06835</name>
</gene>
<dbReference type="InterPro" id="IPR014776">
    <property type="entry name" value="4pyrrole_Mease_sub2"/>
</dbReference>
<dbReference type="SUPFAM" id="SSF53790">
    <property type="entry name" value="Tetrapyrrole methylase"/>
    <property type="match status" value="1"/>
</dbReference>
<feature type="domain" description="Tetrapyrrole methylase" evidence="11">
    <location>
        <begin position="4"/>
        <end position="214"/>
    </location>
</feature>
<dbReference type="InterPro" id="IPR051810">
    <property type="entry name" value="Precorrin_MeTrfase"/>
</dbReference>
<evidence type="ECO:0000256" key="3">
    <source>
        <dbReference type="ARBA" id="ARBA00022573"/>
    </source>
</evidence>
<feature type="compositionally biased region" description="Low complexity" evidence="10">
    <location>
        <begin position="307"/>
        <end position="318"/>
    </location>
</feature>
<evidence type="ECO:0000256" key="9">
    <source>
        <dbReference type="ARBA" id="ARBA00023014"/>
    </source>
</evidence>
<dbReference type="PROSITE" id="PS00365">
    <property type="entry name" value="NIR_SIR"/>
    <property type="match status" value="1"/>
</dbReference>
<keyword evidence="5" id="KW-0808">Transferase</keyword>
<evidence type="ECO:0000256" key="10">
    <source>
        <dbReference type="SAM" id="MobiDB-lite"/>
    </source>
</evidence>
<evidence type="ECO:0000313" key="14">
    <source>
        <dbReference type="Proteomes" id="UP000006620"/>
    </source>
</evidence>
<organism evidence="13 14">
    <name type="scientific">Paenibacillus mucilaginosus (strain KNP414)</name>
    <dbReference type="NCBI Taxonomy" id="1036673"/>
    <lineage>
        <taxon>Bacteria</taxon>
        <taxon>Bacillati</taxon>
        <taxon>Bacillota</taxon>
        <taxon>Bacilli</taxon>
        <taxon>Bacillales</taxon>
        <taxon>Paenibacillaceae</taxon>
        <taxon>Paenibacillus</taxon>
    </lineage>
</organism>
<dbReference type="CDD" id="cd11646">
    <property type="entry name" value="Precorrin_3B_C17_MT"/>
    <property type="match status" value="1"/>
</dbReference>
<keyword evidence="3" id="KW-0169">Cobalamin biosynthesis</keyword>
<feature type="compositionally biased region" description="Acidic residues" evidence="10">
    <location>
        <begin position="296"/>
        <end position="306"/>
    </location>
</feature>
<feature type="compositionally biased region" description="Low complexity" evidence="10">
    <location>
        <begin position="276"/>
        <end position="292"/>
    </location>
</feature>
<dbReference type="InterPro" id="IPR035996">
    <property type="entry name" value="4pyrrol_Methylase_sf"/>
</dbReference>
<dbReference type="Pfam" id="PF00590">
    <property type="entry name" value="TP_methylase"/>
    <property type="match status" value="1"/>
</dbReference>
<evidence type="ECO:0000256" key="4">
    <source>
        <dbReference type="ARBA" id="ARBA00022603"/>
    </source>
</evidence>
<dbReference type="PANTHER" id="PTHR47036:SF1">
    <property type="entry name" value="COBALT-FACTOR III C(17)-METHYLTRANSFERASE-RELATED"/>
    <property type="match status" value="1"/>
</dbReference>
<dbReference type="GO" id="GO:0032259">
    <property type="term" value="P:methylation"/>
    <property type="evidence" value="ECO:0007669"/>
    <property type="project" value="UniProtKB-KW"/>
</dbReference>
<dbReference type="PANTHER" id="PTHR47036">
    <property type="entry name" value="COBALT-FACTOR III C(17)-METHYLTRANSFERASE-RELATED"/>
    <property type="match status" value="1"/>
</dbReference>
<dbReference type="AlphaFoldDB" id="F8FEN7"/>
<dbReference type="Pfam" id="PF01077">
    <property type="entry name" value="NIR_SIR"/>
    <property type="match status" value="1"/>
</dbReference>
<dbReference type="GO" id="GO:0020037">
    <property type="term" value="F:heme binding"/>
    <property type="evidence" value="ECO:0007669"/>
    <property type="project" value="InterPro"/>
</dbReference>
<dbReference type="SUPFAM" id="SSF56014">
    <property type="entry name" value="Nitrite and sulphite reductase 4Fe-4S domain-like"/>
    <property type="match status" value="1"/>
</dbReference>
<evidence type="ECO:0000313" key="13">
    <source>
        <dbReference type="EMBL" id="AEI45354.1"/>
    </source>
</evidence>
<dbReference type="InterPro" id="IPR045854">
    <property type="entry name" value="NO2/SO3_Rdtase_4Fe4S_sf"/>
</dbReference>
<dbReference type="InterPro" id="IPR014777">
    <property type="entry name" value="4pyrrole_Mease_sub1"/>
</dbReference>
<dbReference type="GO" id="GO:0016491">
    <property type="term" value="F:oxidoreductase activity"/>
    <property type="evidence" value="ECO:0007669"/>
    <property type="project" value="InterPro"/>
</dbReference>
<dbReference type="GO" id="GO:0051539">
    <property type="term" value="F:4 iron, 4 sulfur cluster binding"/>
    <property type="evidence" value="ECO:0007669"/>
    <property type="project" value="UniProtKB-KW"/>
</dbReference>
<keyword evidence="8" id="KW-0408">Iron</keyword>
<dbReference type="GO" id="GO:0009236">
    <property type="term" value="P:cobalamin biosynthetic process"/>
    <property type="evidence" value="ECO:0007669"/>
    <property type="project" value="UniProtKB-UniPathway"/>
</dbReference>
<dbReference type="InterPro" id="IPR006067">
    <property type="entry name" value="NO2/SO3_Rdtase_4Fe4S_dom"/>
</dbReference>
<dbReference type="UniPathway" id="UPA00148"/>
<feature type="region of interest" description="Disordered" evidence="10">
    <location>
        <begin position="276"/>
        <end position="318"/>
    </location>
</feature>
<feature type="domain" description="Nitrite/sulphite reductase 4Fe-4S" evidence="12">
    <location>
        <begin position="494"/>
        <end position="608"/>
    </location>
</feature>
<evidence type="ECO:0000256" key="1">
    <source>
        <dbReference type="ARBA" id="ARBA00004953"/>
    </source>
</evidence>
<evidence type="ECO:0000256" key="7">
    <source>
        <dbReference type="ARBA" id="ARBA00022723"/>
    </source>
</evidence>
<dbReference type="Gene3D" id="3.30.950.10">
    <property type="entry name" value="Methyltransferase, Cobalt-precorrin-4 Transmethylase, Domain 2"/>
    <property type="match status" value="1"/>
</dbReference>
<dbReference type="GO" id="GO:0046872">
    <property type="term" value="F:metal ion binding"/>
    <property type="evidence" value="ECO:0007669"/>
    <property type="project" value="UniProtKB-KW"/>
</dbReference>
<dbReference type="RefSeq" id="WP_013920498.1">
    <property type="nucleotide sequence ID" value="NC_015690.1"/>
</dbReference>
<evidence type="ECO:0000259" key="11">
    <source>
        <dbReference type="Pfam" id="PF00590"/>
    </source>
</evidence>
<dbReference type="EMBL" id="CP002869">
    <property type="protein sequence ID" value="AEI45354.1"/>
    <property type="molecule type" value="Genomic_DNA"/>
</dbReference>
<dbReference type="Gene3D" id="3.30.413.10">
    <property type="entry name" value="Sulfite Reductase Hemoprotein, domain 1"/>
    <property type="match status" value="1"/>
</dbReference>
<name>F8FEN7_PAEMK</name>
<dbReference type="GO" id="GO:0008168">
    <property type="term" value="F:methyltransferase activity"/>
    <property type="evidence" value="ECO:0007669"/>
    <property type="project" value="UniProtKB-KW"/>
</dbReference>
<evidence type="ECO:0000256" key="6">
    <source>
        <dbReference type="ARBA" id="ARBA00022691"/>
    </source>
</evidence>
<accession>F8FEN7</accession>
<proteinExistence type="predicted"/>
<comment type="pathway">
    <text evidence="1">Cofactor biosynthesis; adenosylcobalamin biosynthesis.</text>
</comment>
<keyword evidence="7" id="KW-0479">Metal-binding</keyword>
<evidence type="ECO:0000256" key="2">
    <source>
        <dbReference type="ARBA" id="ARBA00022485"/>
    </source>
</evidence>
<evidence type="ECO:0000259" key="12">
    <source>
        <dbReference type="Pfam" id="PF01077"/>
    </source>
</evidence>
<dbReference type="PATRIC" id="fig|1036673.3.peg.6383"/>
<dbReference type="Proteomes" id="UP000006620">
    <property type="component" value="Chromosome"/>
</dbReference>
<reference evidence="14" key="1">
    <citation type="submission" date="2011-06" db="EMBL/GenBank/DDBJ databases">
        <title>Complete genome sequence of Paenibacillus mucilaginosus KNP414.</title>
        <authorList>
            <person name="Wang J."/>
            <person name="Hu S."/>
            <person name="Hu X."/>
            <person name="Zhang B."/>
            <person name="Dong D."/>
            <person name="Zhang S."/>
            <person name="Zhao K."/>
            <person name="Wu D."/>
        </authorList>
    </citation>
    <scope>NUCLEOTIDE SEQUENCE [LARGE SCALE GENOMIC DNA]</scope>
    <source>
        <strain evidence="14">KNP414</strain>
    </source>
</reference>
<evidence type="ECO:0000256" key="8">
    <source>
        <dbReference type="ARBA" id="ARBA00023004"/>
    </source>
</evidence>
<reference evidence="13 14" key="2">
    <citation type="journal article" date="2013" name="Genome Announc.">
        <title>Genome Sequence of Growth-Improving Paenibacillus mucilaginosus Strain KNP414.</title>
        <authorList>
            <person name="Lu J.J."/>
            <person name="Wang J.F."/>
            <person name="Hu X.F."/>
        </authorList>
    </citation>
    <scope>NUCLEOTIDE SEQUENCE [LARGE SCALE GENOMIC DNA]</scope>
    <source>
        <strain evidence="13 14">KNP414</strain>
    </source>
</reference>